<name>J3PCC2_GAET3</name>
<dbReference type="AlphaFoldDB" id="J3PCC2"/>
<dbReference type="PROSITE" id="PS00028">
    <property type="entry name" value="ZINC_FINGER_C2H2_1"/>
    <property type="match status" value="1"/>
</dbReference>
<evidence type="ECO:0000313" key="4">
    <source>
        <dbReference type="EMBL" id="EJT71892.1"/>
    </source>
</evidence>
<gene>
    <name evidence="5" type="primary">20351603</name>
    <name evidence="4" type="ORF">GGTG_11145</name>
</gene>
<dbReference type="OrthoDB" id="10018191at2759"/>
<dbReference type="GO" id="GO:0008270">
    <property type="term" value="F:zinc ion binding"/>
    <property type="evidence" value="ECO:0007669"/>
    <property type="project" value="UniProtKB-KW"/>
</dbReference>
<dbReference type="InterPro" id="IPR013087">
    <property type="entry name" value="Znf_C2H2_type"/>
</dbReference>
<keyword evidence="1" id="KW-0863">Zinc-finger</keyword>
<dbReference type="eggNOG" id="ENOG502RMMG">
    <property type="taxonomic scope" value="Eukaryota"/>
</dbReference>
<dbReference type="GeneID" id="20351603"/>
<dbReference type="Gene3D" id="3.30.160.60">
    <property type="entry name" value="Classic Zinc Finger"/>
    <property type="match status" value="1"/>
</dbReference>
<dbReference type="RefSeq" id="XP_009227289.1">
    <property type="nucleotide sequence ID" value="XM_009229025.1"/>
</dbReference>
<dbReference type="PROSITE" id="PS50157">
    <property type="entry name" value="ZINC_FINGER_C2H2_2"/>
    <property type="match status" value="1"/>
</dbReference>
<dbReference type="VEuPathDB" id="FungiDB:GGTG_11145"/>
<keyword evidence="1" id="KW-0862">Zinc</keyword>
<dbReference type="HOGENOM" id="CLU_806702_0_0_1"/>
<reference evidence="6" key="1">
    <citation type="submission" date="2010-07" db="EMBL/GenBank/DDBJ databases">
        <title>The genome sequence of Gaeumannomyces graminis var. tritici strain R3-111a-1.</title>
        <authorList>
            <consortium name="The Broad Institute Genome Sequencing Platform"/>
            <person name="Ma L.-J."/>
            <person name="Dead R."/>
            <person name="Young S."/>
            <person name="Zeng Q."/>
            <person name="Koehrsen M."/>
            <person name="Alvarado L."/>
            <person name="Berlin A."/>
            <person name="Chapman S.B."/>
            <person name="Chen Z."/>
            <person name="Freedman E."/>
            <person name="Gellesch M."/>
            <person name="Goldberg J."/>
            <person name="Griggs A."/>
            <person name="Gujja S."/>
            <person name="Heilman E.R."/>
            <person name="Heiman D."/>
            <person name="Hepburn T."/>
            <person name="Howarth C."/>
            <person name="Jen D."/>
            <person name="Larson L."/>
            <person name="Mehta T."/>
            <person name="Neiman D."/>
            <person name="Pearson M."/>
            <person name="Roberts A."/>
            <person name="Saif S."/>
            <person name="Shea T."/>
            <person name="Shenoy N."/>
            <person name="Sisk P."/>
            <person name="Stolte C."/>
            <person name="Sykes S."/>
            <person name="Walk T."/>
            <person name="White J."/>
            <person name="Yandava C."/>
            <person name="Haas B."/>
            <person name="Nusbaum C."/>
            <person name="Birren B."/>
        </authorList>
    </citation>
    <scope>NUCLEOTIDE SEQUENCE [LARGE SCALE GENOMIC DNA]</scope>
    <source>
        <strain evidence="6">R3-111a-1</strain>
    </source>
</reference>
<feature type="compositionally biased region" description="Low complexity" evidence="2">
    <location>
        <begin position="20"/>
        <end position="44"/>
    </location>
</feature>
<keyword evidence="1" id="KW-0479">Metal-binding</keyword>
<feature type="domain" description="C2H2-type" evidence="3">
    <location>
        <begin position="259"/>
        <end position="288"/>
    </location>
</feature>
<organism evidence="4">
    <name type="scientific">Gaeumannomyces tritici (strain R3-111a-1)</name>
    <name type="common">Wheat and barley take-all root rot fungus</name>
    <name type="synonym">Gaeumannomyces graminis var. tritici</name>
    <dbReference type="NCBI Taxonomy" id="644352"/>
    <lineage>
        <taxon>Eukaryota</taxon>
        <taxon>Fungi</taxon>
        <taxon>Dikarya</taxon>
        <taxon>Ascomycota</taxon>
        <taxon>Pezizomycotina</taxon>
        <taxon>Sordariomycetes</taxon>
        <taxon>Sordariomycetidae</taxon>
        <taxon>Magnaporthales</taxon>
        <taxon>Magnaporthaceae</taxon>
        <taxon>Gaeumannomyces</taxon>
    </lineage>
</organism>
<reference evidence="4" key="2">
    <citation type="submission" date="2010-07" db="EMBL/GenBank/DDBJ databases">
        <authorList>
            <consortium name="The Broad Institute Genome Sequencing Platform"/>
            <consortium name="Broad Institute Genome Sequencing Center for Infectious Disease"/>
            <person name="Ma L.-J."/>
            <person name="Dead R."/>
            <person name="Young S."/>
            <person name="Zeng Q."/>
            <person name="Koehrsen M."/>
            <person name="Alvarado L."/>
            <person name="Berlin A."/>
            <person name="Chapman S.B."/>
            <person name="Chen Z."/>
            <person name="Freedman E."/>
            <person name="Gellesch M."/>
            <person name="Goldberg J."/>
            <person name="Griggs A."/>
            <person name="Gujja S."/>
            <person name="Heilman E.R."/>
            <person name="Heiman D."/>
            <person name="Hepburn T."/>
            <person name="Howarth C."/>
            <person name="Jen D."/>
            <person name="Larson L."/>
            <person name="Mehta T."/>
            <person name="Neiman D."/>
            <person name="Pearson M."/>
            <person name="Roberts A."/>
            <person name="Saif S."/>
            <person name="Shea T."/>
            <person name="Shenoy N."/>
            <person name="Sisk P."/>
            <person name="Stolte C."/>
            <person name="Sykes S."/>
            <person name="Walk T."/>
            <person name="White J."/>
            <person name="Yandava C."/>
            <person name="Haas B."/>
            <person name="Nusbaum C."/>
            <person name="Birren B."/>
        </authorList>
    </citation>
    <scope>NUCLEOTIDE SEQUENCE</scope>
    <source>
        <strain evidence="4">R3-111a-1</strain>
    </source>
</reference>
<evidence type="ECO:0000256" key="2">
    <source>
        <dbReference type="SAM" id="MobiDB-lite"/>
    </source>
</evidence>
<proteinExistence type="predicted"/>
<evidence type="ECO:0000313" key="6">
    <source>
        <dbReference type="Proteomes" id="UP000006039"/>
    </source>
</evidence>
<reference evidence="5" key="5">
    <citation type="submission" date="2018-04" db="UniProtKB">
        <authorList>
            <consortium name="EnsemblFungi"/>
        </authorList>
    </citation>
    <scope>IDENTIFICATION</scope>
    <source>
        <strain evidence="5">R3-111a-1</strain>
    </source>
</reference>
<evidence type="ECO:0000313" key="5">
    <source>
        <dbReference type="EnsemblFungi" id="EJT71892"/>
    </source>
</evidence>
<dbReference type="Proteomes" id="UP000006039">
    <property type="component" value="Unassembled WGS sequence"/>
</dbReference>
<dbReference type="EnsemblFungi" id="EJT71892">
    <property type="protein sequence ID" value="EJT71892"/>
    <property type="gene ID" value="GGTG_11145"/>
</dbReference>
<dbReference type="EMBL" id="GL385400">
    <property type="protein sequence ID" value="EJT71892.1"/>
    <property type="molecule type" value="Genomic_DNA"/>
</dbReference>
<evidence type="ECO:0000259" key="3">
    <source>
        <dbReference type="PROSITE" id="PS50157"/>
    </source>
</evidence>
<accession>J3PCC2</accession>
<reference evidence="4" key="3">
    <citation type="submission" date="2010-09" db="EMBL/GenBank/DDBJ databases">
        <title>Annotation of Gaeumannomyces graminis var. tritici R3-111a-1.</title>
        <authorList>
            <consortium name="The Broad Institute Genome Sequencing Platform"/>
            <person name="Ma L.-J."/>
            <person name="Dead R."/>
            <person name="Young S.K."/>
            <person name="Zeng Q."/>
            <person name="Gargeya S."/>
            <person name="Fitzgerald M."/>
            <person name="Haas B."/>
            <person name="Abouelleil A."/>
            <person name="Alvarado L."/>
            <person name="Arachchi H.M."/>
            <person name="Berlin A."/>
            <person name="Brown A."/>
            <person name="Chapman S.B."/>
            <person name="Chen Z."/>
            <person name="Dunbar C."/>
            <person name="Freedman E."/>
            <person name="Gearin G."/>
            <person name="Gellesch M."/>
            <person name="Goldberg J."/>
            <person name="Griggs A."/>
            <person name="Gujja S."/>
            <person name="Heiman D."/>
            <person name="Howarth C."/>
            <person name="Larson L."/>
            <person name="Lui A."/>
            <person name="MacDonald P.J.P."/>
            <person name="Mehta T."/>
            <person name="Montmayeur A."/>
            <person name="Murphy C."/>
            <person name="Neiman D."/>
            <person name="Pearson M."/>
            <person name="Priest M."/>
            <person name="Roberts A."/>
            <person name="Saif S."/>
            <person name="Shea T."/>
            <person name="Shenoy N."/>
            <person name="Sisk P."/>
            <person name="Stolte C."/>
            <person name="Sykes S."/>
            <person name="Yandava C."/>
            <person name="Wortman J."/>
            <person name="Nusbaum C."/>
            <person name="Birren B."/>
        </authorList>
    </citation>
    <scope>NUCLEOTIDE SEQUENCE</scope>
    <source>
        <strain evidence="4">R3-111a-1</strain>
    </source>
</reference>
<reference evidence="5" key="4">
    <citation type="journal article" date="2015" name="G3 (Bethesda)">
        <title>Genome sequences of three phytopathogenic species of the Magnaporthaceae family of fungi.</title>
        <authorList>
            <person name="Okagaki L.H."/>
            <person name="Nunes C.C."/>
            <person name="Sailsbery J."/>
            <person name="Clay B."/>
            <person name="Brown D."/>
            <person name="John T."/>
            <person name="Oh Y."/>
            <person name="Young N."/>
            <person name="Fitzgerald M."/>
            <person name="Haas B.J."/>
            <person name="Zeng Q."/>
            <person name="Young S."/>
            <person name="Adiconis X."/>
            <person name="Fan L."/>
            <person name="Levin J.Z."/>
            <person name="Mitchell T.K."/>
            <person name="Okubara P.A."/>
            <person name="Farman M.L."/>
            <person name="Kohn L.M."/>
            <person name="Birren B."/>
            <person name="Ma L.-J."/>
            <person name="Dean R.A."/>
        </authorList>
    </citation>
    <scope>NUCLEOTIDE SEQUENCE</scope>
    <source>
        <strain evidence="5">R3-111a-1</strain>
    </source>
</reference>
<protein>
    <recommendedName>
        <fullName evidence="3">C2H2-type domain-containing protein</fullName>
    </recommendedName>
</protein>
<feature type="region of interest" description="Disordered" evidence="2">
    <location>
        <begin position="20"/>
        <end position="62"/>
    </location>
</feature>
<evidence type="ECO:0000256" key="1">
    <source>
        <dbReference type="PROSITE-ProRule" id="PRU00042"/>
    </source>
</evidence>
<dbReference type="STRING" id="644352.J3PCC2"/>
<keyword evidence="6" id="KW-1185">Reference proteome</keyword>
<sequence>MRSHMESSYGHFDMEDSFSYSSSPNGSFSSTGSSPYGSVTPSSTRGSFGCQTPPPRRHSSLSFEHRLGATDMRMVITSPEYMHNMTLQPSSQGYYRDNYTPATPPRTGNPMDMSVPGPLGFMEHQMPLQGTPGAYSYADSLPPSPPFMAHAPGYPTHGTPSPGAQAPIWVHAGSPVPMFESSPCSRSSSMSMDTGFERIGKRDVAGELRPPISGMGQTRTTAGARRIARPKKTKGISKMLVKPADGVPLVVDQYDQNGFQCEHEGCNKRYKRPEHKVRHELSHKQGRYFHCHPDCPRKHQTRDRFDNFYSHFKKHTDQNNPNYIPGAEEWWEQHYRDMDKRRKPRQTQIKYEE</sequence>